<feature type="transmembrane region" description="Helical" evidence="13">
    <location>
        <begin position="59"/>
        <end position="78"/>
    </location>
</feature>
<keyword evidence="5 13" id="KW-0812">Transmembrane</keyword>
<sequence>MRRVQCNGTGTGDLNTQAHLSAIKALASFAVLYLISFAVDASHSVLVWDSQHTWTPVLYNVSAVYPSGHAIILILINPKLKQAWVRMMHNLKCRLRKVPS</sequence>
<keyword evidence="6 13" id="KW-1133">Transmembrane helix</keyword>
<evidence type="ECO:0000256" key="7">
    <source>
        <dbReference type="ARBA" id="ARBA00023040"/>
    </source>
</evidence>
<feature type="transmembrane region" description="Helical" evidence="13">
    <location>
        <begin position="21"/>
        <end position="39"/>
    </location>
</feature>
<proteinExistence type="inferred from homology"/>
<comment type="similarity">
    <text evidence="2 12">Belongs to the G-protein coupled receptor T2R family.</text>
</comment>
<accession>A0ABM1JP64</accession>
<dbReference type="Proteomes" id="UP000694871">
    <property type="component" value="Unplaced"/>
</dbReference>
<gene>
    <name evidence="15" type="primary">LOC107107463</name>
</gene>
<keyword evidence="7" id="KW-0297">G-protein coupled receptor</keyword>
<dbReference type="GeneID" id="107107463"/>
<dbReference type="InterPro" id="IPR007960">
    <property type="entry name" value="TAS2R"/>
</dbReference>
<dbReference type="PANTHER" id="PTHR11394">
    <property type="entry name" value="TASTE RECEPTOR TYPE 2"/>
    <property type="match status" value="1"/>
</dbReference>
<evidence type="ECO:0000313" key="15">
    <source>
        <dbReference type="RefSeq" id="XP_015263251.1"/>
    </source>
</evidence>
<evidence type="ECO:0000256" key="1">
    <source>
        <dbReference type="ARBA" id="ARBA00004141"/>
    </source>
</evidence>
<evidence type="ECO:0000256" key="3">
    <source>
        <dbReference type="ARBA" id="ARBA00022480"/>
    </source>
</evidence>
<dbReference type="PANTHER" id="PTHR11394:SF47">
    <property type="entry name" value="TASTE RECEPTOR TYPE 2 MEMBER 40"/>
    <property type="match status" value="1"/>
</dbReference>
<keyword evidence="4" id="KW-0716">Sensory transduction</keyword>
<dbReference type="SUPFAM" id="SSF81321">
    <property type="entry name" value="Family A G protein-coupled receptor-like"/>
    <property type="match status" value="1"/>
</dbReference>
<evidence type="ECO:0000256" key="11">
    <source>
        <dbReference type="ARBA" id="ARBA00044110"/>
    </source>
</evidence>
<keyword evidence="14" id="KW-1185">Reference proteome</keyword>
<keyword evidence="10" id="KW-0807">Transducer</keyword>
<evidence type="ECO:0000256" key="6">
    <source>
        <dbReference type="ARBA" id="ARBA00022989"/>
    </source>
</evidence>
<evidence type="ECO:0000256" key="13">
    <source>
        <dbReference type="SAM" id="Phobius"/>
    </source>
</evidence>
<evidence type="ECO:0000256" key="4">
    <source>
        <dbReference type="ARBA" id="ARBA00022606"/>
    </source>
</evidence>
<evidence type="ECO:0000256" key="5">
    <source>
        <dbReference type="ARBA" id="ARBA00022692"/>
    </source>
</evidence>
<dbReference type="RefSeq" id="XP_015263251.1">
    <property type="nucleotide sequence ID" value="XM_015407765.1"/>
</dbReference>
<comment type="subcellular location">
    <subcellularLocation>
        <location evidence="1">Membrane</location>
        <topology evidence="1">Multi-pass membrane protein</topology>
    </subcellularLocation>
</comment>
<dbReference type="Pfam" id="PF05296">
    <property type="entry name" value="TAS2R"/>
    <property type="match status" value="1"/>
</dbReference>
<keyword evidence="3" id="KW-0919">Taste</keyword>
<evidence type="ECO:0000256" key="10">
    <source>
        <dbReference type="ARBA" id="ARBA00023224"/>
    </source>
</evidence>
<evidence type="ECO:0000313" key="14">
    <source>
        <dbReference type="Proteomes" id="UP000694871"/>
    </source>
</evidence>
<evidence type="ECO:0000256" key="9">
    <source>
        <dbReference type="ARBA" id="ARBA00023170"/>
    </source>
</evidence>
<reference evidence="15" key="1">
    <citation type="submission" date="2025-08" db="UniProtKB">
        <authorList>
            <consortium name="RefSeq"/>
        </authorList>
    </citation>
    <scope>IDENTIFICATION</scope>
</reference>
<name>A0ABM1JP64_GEKJA</name>
<keyword evidence="9" id="KW-0675">Receptor</keyword>
<protein>
    <recommendedName>
        <fullName evidence="11">Taste receptor type 2 member 40</fullName>
    </recommendedName>
</protein>
<organism evidence="14 15">
    <name type="scientific">Gekko japonicus</name>
    <name type="common">Schlegel's Japanese gecko</name>
    <dbReference type="NCBI Taxonomy" id="146911"/>
    <lineage>
        <taxon>Eukaryota</taxon>
        <taxon>Metazoa</taxon>
        <taxon>Chordata</taxon>
        <taxon>Craniata</taxon>
        <taxon>Vertebrata</taxon>
        <taxon>Euteleostomi</taxon>
        <taxon>Lepidosauria</taxon>
        <taxon>Squamata</taxon>
        <taxon>Bifurcata</taxon>
        <taxon>Gekkota</taxon>
        <taxon>Gekkonidae</taxon>
        <taxon>Gekkoninae</taxon>
        <taxon>Gekko</taxon>
    </lineage>
</organism>
<evidence type="ECO:0000256" key="2">
    <source>
        <dbReference type="ARBA" id="ARBA00007376"/>
    </source>
</evidence>
<keyword evidence="8 13" id="KW-0472">Membrane</keyword>
<evidence type="ECO:0000256" key="8">
    <source>
        <dbReference type="ARBA" id="ARBA00023136"/>
    </source>
</evidence>
<evidence type="ECO:0000256" key="12">
    <source>
        <dbReference type="RuleBase" id="RU004423"/>
    </source>
</evidence>